<evidence type="ECO:0000313" key="2">
    <source>
        <dbReference type="EMBL" id="KKQ44315.1"/>
    </source>
</evidence>
<dbReference type="CDD" id="cd05403">
    <property type="entry name" value="NT_KNTase_like"/>
    <property type="match status" value="1"/>
</dbReference>
<dbReference type="Pfam" id="PF01909">
    <property type="entry name" value="NTP_transf_2"/>
    <property type="match status" value="1"/>
</dbReference>
<evidence type="ECO:0000259" key="1">
    <source>
        <dbReference type="Pfam" id="PF01909"/>
    </source>
</evidence>
<sequence>MDIPKEINEVFDKVLEQAKPVSIFVYGSRARGDYKKDSDYEVGLLFERDKKWGRRELKALHTQDKLNLYPFVYEDFINYSLDTPFPRAVYLRELLEGAKTVRGKKVIEKMKPPAIKVRDLLEVGAFQIAYALSAVLSSRQEDWITMGIEFTKSVLFGARVLVILEKKEFPLEYEEIAEQALKLELEPQFKDLIRHAVEVRNGKKPNLIQLYTNITFLNQMVLQRVKNELKKGNKILLKGKLV</sequence>
<dbReference type="EMBL" id="LBTR01000028">
    <property type="protein sequence ID" value="KKQ44315.1"/>
    <property type="molecule type" value="Genomic_DNA"/>
</dbReference>
<dbReference type="SUPFAM" id="SSF81301">
    <property type="entry name" value="Nucleotidyltransferase"/>
    <property type="match status" value="1"/>
</dbReference>
<comment type="caution">
    <text evidence="2">The sequence shown here is derived from an EMBL/GenBank/DDBJ whole genome shotgun (WGS) entry which is preliminary data.</text>
</comment>
<dbReference type="AlphaFoldDB" id="A0A0G0I074"/>
<proteinExistence type="predicted"/>
<dbReference type="Gene3D" id="3.30.460.10">
    <property type="entry name" value="Beta Polymerase, domain 2"/>
    <property type="match status" value="1"/>
</dbReference>
<feature type="domain" description="Polymerase nucleotidyl transferase" evidence="1">
    <location>
        <begin position="8"/>
        <end position="59"/>
    </location>
</feature>
<dbReference type="InterPro" id="IPR002934">
    <property type="entry name" value="Polymerase_NTP_transf_dom"/>
</dbReference>
<reference evidence="2 3" key="1">
    <citation type="journal article" date="2015" name="Nature">
        <title>rRNA introns, odd ribosomes, and small enigmatic genomes across a large radiation of phyla.</title>
        <authorList>
            <person name="Brown C.T."/>
            <person name="Hug L.A."/>
            <person name="Thomas B.C."/>
            <person name="Sharon I."/>
            <person name="Castelle C.J."/>
            <person name="Singh A."/>
            <person name="Wilkins M.J."/>
            <person name="Williams K.H."/>
            <person name="Banfield J.F."/>
        </authorList>
    </citation>
    <scope>NUCLEOTIDE SEQUENCE [LARGE SCALE GENOMIC DNA]</scope>
</reference>
<evidence type="ECO:0000313" key="3">
    <source>
        <dbReference type="Proteomes" id="UP000034603"/>
    </source>
</evidence>
<dbReference type="GO" id="GO:0016779">
    <property type="term" value="F:nucleotidyltransferase activity"/>
    <property type="evidence" value="ECO:0007669"/>
    <property type="project" value="InterPro"/>
</dbReference>
<protein>
    <recommendedName>
        <fullName evidence="1">Polymerase nucleotidyl transferase domain-containing protein</fullName>
    </recommendedName>
</protein>
<organism evidence="2 3">
    <name type="scientific">Candidatus Woesebacteria bacterium GW2011_GWA1_37_8</name>
    <dbReference type="NCBI Taxonomy" id="1618546"/>
    <lineage>
        <taxon>Bacteria</taxon>
        <taxon>Candidatus Woeseibacteriota</taxon>
    </lineage>
</organism>
<dbReference type="Proteomes" id="UP000034603">
    <property type="component" value="Unassembled WGS sequence"/>
</dbReference>
<dbReference type="InterPro" id="IPR043519">
    <property type="entry name" value="NT_sf"/>
</dbReference>
<name>A0A0G0I074_9BACT</name>
<gene>
    <name evidence="2" type="ORF">US62_C0028G0002</name>
</gene>
<accession>A0A0G0I074</accession>